<protein>
    <submittedName>
        <fullName evidence="2">Uncharacterized protein</fullName>
    </submittedName>
</protein>
<name>A0A849VT32_9HYPH</name>
<feature type="transmembrane region" description="Helical" evidence="1">
    <location>
        <begin position="42"/>
        <end position="63"/>
    </location>
</feature>
<feature type="transmembrane region" description="Helical" evidence="1">
    <location>
        <begin position="114"/>
        <end position="133"/>
    </location>
</feature>
<dbReference type="Proteomes" id="UP000550508">
    <property type="component" value="Unassembled WGS sequence"/>
</dbReference>
<proteinExistence type="predicted"/>
<evidence type="ECO:0000256" key="1">
    <source>
        <dbReference type="SAM" id="Phobius"/>
    </source>
</evidence>
<feature type="transmembrane region" description="Helical" evidence="1">
    <location>
        <begin position="164"/>
        <end position="182"/>
    </location>
</feature>
<keyword evidence="1" id="KW-0812">Transmembrane</keyword>
<gene>
    <name evidence="2" type="ORF">HQ945_16280</name>
</gene>
<dbReference type="AlphaFoldDB" id="A0A849VT32"/>
<organism evidence="2 3">
    <name type="scientific">Phyllobacterium pellucidum</name>
    <dbReference type="NCBI Taxonomy" id="2740464"/>
    <lineage>
        <taxon>Bacteria</taxon>
        <taxon>Pseudomonadati</taxon>
        <taxon>Pseudomonadota</taxon>
        <taxon>Alphaproteobacteria</taxon>
        <taxon>Hyphomicrobiales</taxon>
        <taxon>Phyllobacteriaceae</taxon>
        <taxon>Phyllobacterium</taxon>
    </lineage>
</organism>
<feature type="transmembrane region" description="Helical" evidence="1">
    <location>
        <begin position="75"/>
        <end position="93"/>
    </location>
</feature>
<accession>A0A849VT32</accession>
<keyword evidence="1" id="KW-0472">Membrane</keyword>
<feature type="transmembrane region" description="Helical" evidence="1">
    <location>
        <begin position="6"/>
        <end position="30"/>
    </location>
</feature>
<dbReference type="RefSeq" id="WP_174208286.1">
    <property type="nucleotide sequence ID" value="NZ_JABUMX010000003.1"/>
</dbReference>
<reference evidence="2 3" key="1">
    <citation type="submission" date="2020-05" db="EMBL/GenBank/DDBJ databases">
        <authorList>
            <person name="Kim M.K."/>
        </authorList>
    </citation>
    <scope>NUCLEOTIDE SEQUENCE [LARGE SCALE GENOMIC DNA]</scope>
    <source>
        <strain evidence="2 3">BT25</strain>
    </source>
</reference>
<evidence type="ECO:0000313" key="3">
    <source>
        <dbReference type="Proteomes" id="UP000550508"/>
    </source>
</evidence>
<sequence>MTDFGRIVTVLSMVLGLGVTRLLLGLVTVFRIRRESPLDWVSLAWAAILFTIQLQYWWAITLLPSVKPTFSFPDFIFLVLLTLMLFLSAALMLPSRSEDEKNGLRAYFEHDGRYALLSLTGFLLLAFLVNIFFFKSSPLSAWALTDVPMIVLPVATFFAKSRKVYAALTIAYLPLVAWDVYIS</sequence>
<comment type="caution">
    <text evidence="2">The sequence shown here is derived from an EMBL/GenBank/DDBJ whole genome shotgun (WGS) entry which is preliminary data.</text>
</comment>
<keyword evidence="3" id="KW-1185">Reference proteome</keyword>
<feature type="transmembrane region" description="Helical" evidence="1">
    <location>
        <begin position="139"/>
        <end position="159"/>
    </location>
</feature>
<dbReference type="EMBL" id="JABUMX010000003">
    <property type="protein sequence ID" value="NTS32816.1"/>
    <property type="molecule type" value="Genomic_DNA"/>
</dbReference>
<keyword evidence="1" id="KW-1133">Transmembrane helix</keyword>
<evidence type="ECO:0000313" key="2">
    <source>
        <dbReference type="EMBL" id="NTS32816.1"/>
    </source>
</evidence>